<accession>X1P6U4</accession>
<gene>
    <name evidence="1" type="ORF">S06H3_56366</name>
</gene>
<proteinExistence type="predicted"/>
<organism evidence="1">
    <name type="scientific">marine sediment metagenome</name>
    <dbReference type="NCBI Taxonomy" id="412755"/>
    <lineage>
        <taxon>unclassified sequences</taxon>
        <taxon>metagenomes</taxon>
        <taxon>ecological metagenomes</taxon>
    </lineage>
</organism>
<name>X1P6U4_9ZZZZ</name>
<protein>
    <submittedName>
        <fullName evidence="1">Uncharacterized protein</fullName>
    </submittedName>
</protein>
<evidence type="ECO:0000313" key="1">
    <source>
        <dbReference type="EMBL" id="GAI52007.1"/>
    </source>
</evidence>
<comment type="caution">
    <text evidence="1">The sequence shown here is derived from an EMBL/GenBank/DDBJ whole genome shotgun (WGS) entry which is preliminary data.</text>
</comment>
<dbReference type="AlphaFoldDB" id="X1P6U4"/>
<reference evidence="1" key="1">
    <citation type="journal article" date="2014" name="Front. Microbiol.">
        <title>High frequency of phylogenetically diverse reductive dehalogenase-homologous genes in deep subseafloor sedimentary metagenomes.</title>
        <authorList>
            <person name="Kawai M."/>
            <person name="Futagami T."/>
            <person name="Toyoda A."/>
            <person name="Takaki Y."/>
            <person name="Nishi S."/>
            <person name="Hori S."/>
            <person name="Arai W."/>
            <person name="Tsubouchi T."/>
            <person name="Morono Y."/>
            <person name="Uchiyama I."/>
            <person name="Ito T."/>
            <person name="Fujiyama A."/>
            <person name="Inagaki F."/>
            <person name="Takami H."/>
        </authorList>
    </citation>
    <scope>NUCLEOTIDE SEQUENCE</scope>
    <source>
        <strain evidence="1">Expedition CK06-06</strain>
    </source>
</reference>
<dbReference type="EMBL" id="BARV01036252">
    <property type="protein sequence ID" value="GAI52007.1"/>
    <property type="molecule type" value="Genomic_DNA"/>
</dbReference>
<feature type="non-terminal residue" evidence="1">
    <location>
        <position position="1"/>
    </location>
</feature>
<sequence>VYTGSGQSLWGWGGREFADQQPITLLPEKLTFKAGDELIIQQYNDSGGELAIDYLIIGVILKVRKAE</sequence>